<name>A0AAJ6QTY4_9ACAR</name>
<sequence length="186" mass="19989">MLLSGSRRISCVFSELTRRASAFSGSQTLTHVNSAGEANQVDISAKGVTLRRAEASCRVHLPPNVFDLVKENRLQKGDVFSAIRLAGIQASKLTPHLIPLCHQISLEKTEIEVSLDAEKSCVLISSTAVCSGKTGVEMEALTACSVAALCLYDMCKAISQEIEIQDLKLNMKSGGRTNFDRGASSM</sequence>
<dbReference type="GO" id="GO:0061798">
    <property type="term" value="F:GTP 3',8'-cyclase activity"/>
    <property type="evidence" value="ECO:0007669"/>
    <property type="project" value="TreeGrafter"/>
</dbReference>
<proteinExistence type="predicted"/>
<evidence type="ECO:0000256" key="3">
    <source>
        <dbReference type="ARBA" id="ARBA00012575"/>
    </source>
</evidence>
<keyword evidence="5" id="KW-0456">Lyase</keyword>
<dbReference type="PANTHER" id="PTHR22960">
    <property type="entry name" value="MOLYBDOPTERIN COFACTOR SYNTHESIS PROTEIN A"/>
    <property type="match status" value="1"/>
</dbReference>
<organism evidence="7 8">
    <name type="scientific">Galendromus occidentalis</name>
    <name type="common">western predatory mite</name>
    <dbReference type="NCBI Taxonomy" id="34638"/>
    <lineage>
        <taxon>Eukaryota</taxon>
        <taxon>Metazoa</taxon>
        <taxon>Ecdysozoa</taxon>
        <taxon>Arthropoda</taxon>
        <taxon>Chelicerata</taxon>
        <taxon>Arachnida</taxon>
        <taxon>Acari</taxon>
        <taxon>Parasitiformes</taxon>
        <taxon>Mesostigmata</taxon>
        <taxon>Gamasina</taxon>
        <taxon>Phytoseioidea</taxon>
        <taxon>Phytoseiidae</taxon>
        <taxon>Typhlodrominae</taxon>
        <taxon>Galendromus</taxon>
    </lineage>
</organism>
<keyword evidence="4" id="KW-0501">Molybdenum cofactor biosynthesis</keyword>
<gene>
    <name evidence="8" type="primary">LOC100905493</name>
</gene>
<dbReference type="InterPro" id="IPR036522">
    <property type="entry name" value="MoaC_sf"/>
</dbReference>
<dbReference type="SUPFAM" id="SSF55040">
    <property type="entry name" value="Molybdenum cofactor biosynthesis protein C, MoaC"/>
    <property type="match status" value="1"/>
</dbReference>
<evidence type="ECO:0000259" key="6">
    <source>
        <dbReference type="Pfam" id="PF01967"/>
    </source>
</evidence>
<dbReference type="NCBIfam" id="TIGR00581">
    <property type="entry name" value="moaC"/>
    <property type="match status" value="1"/>
</dbReference>
<dbReference type="GO" id="GO:0006777">
    <property type="term" value="P:Mo-molybdopterin cofactor biosynthetic process"/>
    <property type="evidence" value="ECO:0007669"/>
    <property type="project" value="UniProtKB-KW"/>
</dbReference>
<dbReference type="NCBIfam" id="NF006870">
    <property type="entry name" value="PRK09364.1"/>
    <property type="match status" value="1"/>
</dbReference>
<dbReference type="Proteomes" id="UP000694867">
    <property type="component" value="Unplaced"/>
</dbReference>
<dbReference type="PANTHER" id="PTHR22960:SF0">
    <property type="entry name" value="MOLYBDENUM COFACTOR BIOSYNTHESIS PROTEIN 1"/>
    <property type="match status" value="1"/>
</dbReference>
<dbReference type="InterPro" id="IPR002820">
    <property type="entry name" value="Mopterin_CF_biosynth-C_dom"/>
</dbReference>
<dbReference type="InterPro" id="IPR047594">
    <property type="entry name" value="MoaC_bact/euk"/>
</dbReference>
<evidence type="ECO:0000256" key="5">
    <source>
        <dbReference type="ARBA" id="ARBA00023239"/>
    </source>
</evidence>
<protein>
    <recommendedName>
        <fullName evidence="3">cyclic pyranopterin monophosphate synthase</fullName>
        <ecNumber evidence="3">4.6.1.17</ecNumber>
    </recommendedName>
</protein>
<evidence type="ECO:0000313" key="7">
    <source>
        <dbReference type="Proteomes" id="UP000694867"/>
    </source>
</evidence>
<dbReference type="RefSeq" id="XP_003745741.1">
    <property type="nucleotide sequence ID" value="XM_003745693.1"/>
</dbReference>
<dbReference type="GeneID" id="100905493"/>
<dbReference type="AlphaFoldDB" id="A0AAJ6QTY4"/>
<comment type="catalytic activity">
    <reaction evidence="1">
        <text>(8S)-3',8-cyclo-7,8-dihydroguanosine 5'-triphosphate = cyclic pyranopterin phosphate + diphosphate</text>
        <dbReference type="Rhea" id="RHEA:49580"/>
        <dbReference type="ChEBI" id="CHEBI:33019"/>
        <dbReference type="ChEBI" id="CHEBI:59648"/>
        <dbReference type="ChEBI" id="CHEBI:131766"/>
        <dbReference type="EC" id="4.6.1.17"/>
    </reaction>
</comment>
<evidence type="ECO:0000256" key="4">
    <source>
        <dbReference type="ARBA" id="ARBA00023150"/>
    </source>
</evidence>
<feature type="domain" description="Molybdopterin cofactor biosynthesis C (MoaC)" evidence="6">
    <location>
        <begin position="41"/>
        <end position="175"/>
    </location>
</feature>
<dbReference type="GO" id="GO:0061799">
    <property type="term" value="F:cyclic pyranopterin monophosphate synthase activity"/>
    <property type="evidence" value="ECO:0007669"/>
    <property type="project" value="UniProtKB-EC"/>
</dbReference>
<dbReference type="Gene3D" id="3.30.70.640">
    <property type="entry name" value="Molybdopterin cofactor biosynthesis C (MoaC) domain"/>
    <property type="match status" value="1"/>
</dbReference>
<evidence type="ECO:0000313" key="8">
    <source>
        <dbReference type="RefSeq" id="XP_003745741.1"/>
    </source>
</evidence>
<keyword evidence="7" id="KW-1185">Reference proteome</keyword>
<accession>A0AAJ6QTY4</accession>
<dbReference type="KEGG" id="goe:100905493"/>
<dbReference type="CDD" id="cd01420">
    <property type="entry name" value="MoaC_PE"/>
    <property type="match status" value="1"/>
</dbReference>
<dbReference type="InterPro" id="IPR050105">
    <property type="entry name" value="MoCo_biosynth_MoaA/MoaC"/>
</dbReference>
<dbReference type="InterPro" id="IPR023045">
    <property type="entry name" value="MoaC"/>
</dbReference>
<dbReference type="EC" id="4.6.1.17" evidence="3"/>
<dbReference type="Pfam" id="PF01967">
    <property type="entry name" value="MoaC"/>
    <property type="match status" value="1"/>
</dbReference>
<evidence type="ECO:0000256" key="2">
    <source>
        <dbReference type="ARBA" id="ARBA00005046"/>
    </source>
</evidence>
<evidence type="ECO:0000256" key="1">
    <source>
        <dbReference type="ARBA" id="ARBA00001637"/>
    </source>
</evidence>
<comment type="pathway">
    <text evidence="2">Cofactor biosynthesis; molybdopterin biosynthesis.</text>
</comment>
<reference evidence="8" key="1">
    <citation type="submission" date="2025-08" db="UniProtKB">
        <authorList>
            <consortium name="RefSeq"/>
        </authorList>
    </citation>
    <scope>IDENTIFICATION</scope>
</reference>